<organism evidence="2 3">
    <name type="scientific">Trichophyton soudanense CBS 452.61</name>
    <dbReference type="NCBI Taxonomy" id="1215331"/>
    <lineage>
        <taxon>Eukaryota</taxon>
        <taxon>Fungi</taxon>
        <taxon>Dikarya</taxon>
        <taxon>Ascomycota</taxon>
        <taxon>Pezizomycotina</taxon>
        <taxon>Eurotiomycetes</taxon>
        <taxon>Eurotiomycetidae</taxon>
        <taxon>Onygenales</taxon>
        <taxon>Arthrodermataceae</taxon>
        <taxon>Trichophyton</taxon>
    </lineage>
</organism>
<dbReference type="InterPro" id="IPR051057">
    <property type="entry name" value="PI-PLC_domain"/>
</dbReference>
<dbReference type="EMBL" id="KK208782">
    <property type="protein sequence ID" value="EZF76272.1"/>
    <property type="molecule type" value="Genomic_DNA"/>
</dbReference>
<dbReference type="OrthoDB" id="7984201at2759"/>
<dbReference type="HOGENOM" id="CLU_037358_2_1_1"/>
<evidence type="ECO:0000256" key="1">
    <source>
        <dbReference type="SAM" id="SignalP"/>
    </source>
</evidence>
<accession>A0A022XZW0</accession>
<evidence type="ECO:0000313" key="2">
    <source>
        <dbReference type="EMBL" id="EZF76272.1"/>
    </source>
</evidence>
<evidence type="ECO:0008006" key="4">
    <source>
        <dbReference type="Google" id="ProtNLM"/>
    </source>
</evidence>
<dbReference type="PANTHER" id="PTHR13593">
    <property type="match status" value="1"/>
</dbReference>
<evidence type="ECO:0000313" key="3">
    <source>
        <dbReference type="Proteomes" id="UP000023623"/>
    </source>
</evidence>
<proteinExistence type="predicted"/>
<dbReference type="PANTHER" id="PTHR13593:SF146">
    <property type="entry name" value="PLC-LIKE PHOSPHODIESTERASE"/>
    <property type="match status" value="1"/>
</dbReference>
<sequence>MSMSTLRHLLWLGALLSATLQVSALPTAQDLICNGHPEYCDRRYSELSFVGAHNSPFVGPLLQHNQDISVTEQLDFGIRFLQGQTHKNDDGVFSMCHTSCILEDAGSVSSYLQTVKTWLDSHPNEVVTLLITNGDGLDIKEFDDAFNAVNGIKDYTFAPKSKLALGDWPTLRELITTGKRLIVFIDSKADTNRFPYLLDEFSYYFETPFSTTDENFPQCKLDRPPGGKPDGQMYLVNHTLNVNVFGIFLPDRFKAGRTNAAVGQGSIGAQVDLCNSIYHRKPNVVLLDFITEGDVLKAERTMNGL</sequence>
<dbReference type="GO" id="GO:0008081">
    <property type="term" value="F:phosphoric diester hydrolase activity"/>
    <property type="evidence" value="ECO:0007669"/>
    <property type="project" value="InterPro"/>
</dbReference>
<dbReference type="GO" id="GO:0006629">
    <property type="term" value="P:lipid metabolic process"/>
    <property type="evidence" value="ECO:0007669"/>
    <property type="project" value="InterPro"/>
</dbReference>
<feature type="signal peptide" evidence="1">
    <location>
        <begin position="1"/>
        <end position="24"/>
    </location>
</feature>
<keyword evidence="1" id="KW-0732">Signal</keyword>
<feature type="chain" id="PRO_5001509504" description="Phosphatidylinositol-specific phospholipase C X domain-containing protein" evidence="1">
    <location>
        <begin position="25"/>
        <end position="305"/>
    </location>
</feature>
<gene>
    <name evidence="2" type="ORF">H105_02338</name>
</gene>
<reference evidence="2 3" key="1">
    <citation type="submission" date="2014-02" db="EMBL/GenBank/DDBJ databases">
        <title>The Genome Sequence of Trichophyton rubrum (morphotype soudanense) CBS 452.61.</title>
        <authorList>
            <consortium name="The Broad Institute Genomics Platform"/>
            <person name="Cuomo C.A."/>
            <person name="White T.C."/>
            <person name="Graser Y."/>
            <person name="Martinez-Rossi N."/>
            <person name="Heitman J."/>
            <person name="Young S.K."/>
            <person name="Zeng Q."/>
            <person name="Gargeya S."/>
            <person name="Abouelleil A."/>
            <person name="Alvarado L."/>
            <person name="Chapman S.B."/>
            <person name="Gainer-Dewar J."/>
            <person name="Goldberg J."/>
            <person name="Griggs A."/>
            <person name="Gujja S."/>
            <person name="Hansen M."/>
            <person name="Howarth C."/>
            <person name="Imamovic A."/>
            <person name="Larimer J."/>
            <person name="Martinez D."/>
            <person name="Murphy C."/>
            <person name="Pearson M.D."/>
            <person name="Persinoti G."/>
            <person name="Poon T."/>
            <person name="Priest M."/>
            <person name="Roberts A.D."/>
            <person name="Saif S."/>
            <person name="Shea T.D."/>
            <person name="Sykes S.N."/>
            <person name="Wortman J."/>
            <person name="Nusbaum C."/>
            <person name="Birren B."/>
        </authorList>
    </citation>
    <scope>NUCLEOTIDE SEQUENCE [LARGE SCALE GENOMIC DNA]</scope>
    <source>
        <strain evidence="2 3">CBS 452.61</strain>
    </source>
</reference>
<name>A0A022XZW0_TRISD</name>
<dbReference type="SUPFAM" id="SSF51695">
    <property type="entry name" value="PLC-like phosphodiesterases"/>
    <property type="match status" value="1"/>
</dbReference>
<dbReference type="Pfam" id="PF26146">
    <property type="entry name" value="PI-PLC_X"/>
    <property type="match status" value="1"/>
</dbReference>
<dbReference type="AlphaFoldDB" id="A0A022XZW0"/>
<protein>
    <recommendedName>
        <fullName evidence="4">Phosphatidylinositol-specific phospholipase C X domain-containing protein</fullName>
    </recommendedName>
</protein>
<keyword evidence="3" id="KW-1185">Reference proteome</keyword>
<dbReference type="Proteomes" id="UP000023623">
    <property type="component" value="Unassembled WGS sequence"/>
</dbReference>
<dbReference type="Gene3D" id="3.20.20.190">
    <property type="entry name" value="Phosphatidylinositol (PI) phosphodiesterase"/>
    <property type="match status" value="1"/>
</dbReference>
<dbReference type="InterPro" id="IPR017946">
    <property type="entry name" value="PLC-like_Pdiesterase_TIM-brl"/>
</dbReference>